<accession>A0A3R7M1P9</accession>
<feature type="compositionally biased region" description="Polar residues" evidence="1">
    <location>
        <begin position="699"/>
        <end position="718"/>
    </location>
</feature>
<sequence length="718" mass="72920">MFLDAREMPLPCPTATLPETLQVLAEHPCGGAALVHAALARLLALDATDADSEAIALFQLPATGPTTVPTAAGSGNAAADCSAELPPSPSSSLSSAPHLTLRLMAAHANDAVVRERCCRCIANMCQLSHFSLARPAVEASGVDSDNSSAGSENSFADALVEQGAVELVLGTLAMSSRLSAKGLAWASLAVLNLVCLSRDGARRAARAKGESVLADVITGITHESLAAGSPSSVQCSALDAMLGVLARLFTTEADDNAAGVRYRCEQAAYGTVEAVGAALAWLSESAIREVRGSAALRGVRDGSIGGRRGGTVFFPTATPSQQAAVLMFLPSLHKAWMTLKSISGCSRNLPMVYEALHMPGDGGGLRAAIDAVLLFGVELEGLAAVGAAEEATLQQNLLLHAMETFADLSATRKDLGNRAVAEAAALSEAAEGVYSLRGGAVEGEGGDAEGISAVFPTEAALSVSEILAEGVVSNIAVSTVVRLHTAEAEAAEFREGGSQTAAVHVYDGAVFDLLAKSLLTLANLAGHDIAVASLNTLAPLHAMLQDATDCLAAIRAAHRASPSQLLASASQQELMAVVQQCALAGQVYAALWGVLRTPDGARAASDLRLRDAVRGLQTVLEAVCADAFPDGRRAAAEGGGAAATQEGSAAQQSSAPAAAAAPTISAAAETLQALIPLGQRVLQCLLLTSAGASPAQEGRMQQTGVSGSAEGTVNAIHT</sequence>
<dbReference type="AlphaFoldDB" id="A0A3R7M1P9"/>
<reference evidence="2 3" key="1">
    <citation type="journal article" date="2018" name="BMC Genomics">
        <title>Genomic comparison of Trypanosoma conorhini and Trypanosoma rangeli to Trypanosoma cruzi strains of high and low virulence.</title>
        <authorList>
            <person name="Bradwell K.R."/>
            <person name="Koparde V.N."/>
            <person name="Matveyev A.V."/>
            <person name="Serrano M.G."/>
            <person name="Alves J.M."/>
            <person name="Parikh H."/>
            <person name="Huang B."/>
            <person name="Lee V."/>
            <person name="Espinosa-Alvarez O."/>
            <person name="Ortiz P.A."/>
            <person name="Costa-Martins A.G."/>
            <person name="Teixeira M.M."/>
            <person name="Buck G.A."/>
        </authorList>
    </citation>
    <scope>NUCLEOTIDE SEQUENCE [LARGE SCALE GENOMIC DNA]</scope>
    <source>
        <strain evidence="2 3">025E</strain>
    </source>
</reference>
<dbReference type="GeneID" id="40316014"/>
<dbReference type="EMBL" id="MKKU01000092">
    <property type="protein sequence ID" value="RNF24927.1"/>
    <property type="molecule type" value="Genomic_DNA"/>
</dbReference>
<gene>
    <name evidence="2" type="ORF">Tco025E_02403</name>
</gene>
<protein>
    <submittedName>
        <fullName evidence="2">Uncharacterized protein</fullName>
    </submittedName>
</protein>
<feature type="region of interest" description="Disordered" evidence="1">
    <location>
        <begin position="69"/>
        <end position="93"/>
    </location>
</feature>
<organism evidence="2 3">
    <name type="scientific">Trypanosoma conorhini</name>
    <dbReference type="NCBI Taxonomy" id="83891"/>
    <lineage>
        <taxon>Eukaryota</taxon>
        <taxon>Discoba</taxon>
        <taxon>Euglenozoa</taxon>
        <taxon>Kinetoplastea</taxon>
        <taxon>Metakinetoplastina</taxon>
        <taxon>Trypanosomatida</taxon>
        <taxon>Trypanosomatidae</taxon>
        <taxon>Trypanosoma</taxon>
    </lineage>
</organism>
<name>A0A3R7M1P9_9TRYP</name>
<dbReference type="Proteomes" id="UP000284403">
    <property type="component" value="Unassembled WGS sequence"/>
</dbReference>
<evidence type="ECO:0000313" key="3">
    <source>
        <dbReference type="Proteomes" id="UP000284403"/>
    </source>
</evidence>
<dbReference type="RefSeq" id="XP_029230613.1">
    <property type="nucleotide sequence ID" value="XM_029369330.1"/>
</dbReference>
<comment type="caution">
    <text evidence="2">The sequence shown here is derived from an EMBL/GenBank/DDBJ whole genome shotgun (WGS) entry which is preliminary data.</text>
</comment>
<evidence type="ECO:0000256" key="1">
    <source>
        <dbReference type="SAM" id="MobiDB-lite"/>
    </source>
</evidence>
<keyword evidence="3" id="KW-1185">Reference proteome</keyword>
<feature type="region of interest" description="Disordered" evidence="1">
    <location>
        <begin position="635"/>
        <end position="654"/>
    </location>
</feature>
<dbReference type="OrthoDB" id="272429at2759"/>
<feature type="region of interest" description="Disordered" evidence="1">
    <location>
        <begin position="693"/>
        <end position="718"/>
    </location>
</feature>
<proteinExistence type="predicted"/>
<feature type="compositionally biased region" description="Low complexity" evidence="1">
    <location>
        <begin position="82"/>
        <end position="93"/>
    </location>
</feature>
<evidence type="ECO:0000313" key="2">
    <source>
        <dbReference type="EMBL" id="RNF24927.1"/>
    </source>
</evidence>
<feature type="compositionally biased region" description="Low complexity" evidence="1">
    <location>
        <begin position="642"/>
        <end position="654"/>
    </location>
</feature>